<keyword evidence="7" id="KW-0998">Cell outer membrane</keyword>
<dbReference type="Pfam" id="PF07715">
    <property type="entry name" value="Plug"/>
    <property type="match status" value="1"/>
</dbReference>
<dbReference type="InterPro" id="IPR039426">
    <property type="entry name" value="TonB-dep_rcpt-like"/>
</dbReference>
<evidence type="ECO:0000256" key="6">
    <source>
        <dbReference type="ARBA" id="ARBA00023136"/>
    </source>
</evidence>
<evidence type="ECO:0000256" key="7">
    <source>
        <dbReference type="ARBA" id="ARBA00023237"/>
    </source>
</evidence>
<feature type="chain" id="PRO_5045485527" evidence="8">
    <location>
        <begin position="22"/>
        <end position="1245"/>
    </location>
</feature>
<dbReference type="SUPFAM" id="SSF56935">
    <property type="entry name" value="Porins"/>
    <property type="match status" value="1"/>
</dbReference>
<dbReference type="Gene3D" id="2.170.130.10">
    <property type="entry name" value="TonB-dependent receptor, plug domain"/>
    <property type="match status" value="1"/>
</dbReference>
<evidence type="ECO:0000256" key="5">
    <source>
        <dbReference type="ARBA" id="ARBA00022729"/>
    </source>
</evidence>
<proteinExistence type="predicted"/>
<keyword evidence="6" id="KW-0472">Membrane</keyword>
<evidence type="ECO:0000256" key="3">
    <source>
        <dbReference type="ARBA" id="ARBA00022452"/>
    </source>
</evidence>
<name>A0ABS1C084_9BACT</name>
<evidence type="ECO:0000313" key="11">
    <source>
        <dbReference type="Proteomes" id="UP000644147"/>
    </source>
</evidence>
<evidence type="ECO:0000259" key="9">
    <source>
        <dbReference type="Pfam" id="PF07715"/>
    </source>
</evidence>
<keyword evidence="2" id="KW-0813">Transport</keyword>
<dbReference type="Pfam" id="PF13620">
    <property type="entry name" value="CarboxypepD_reg"/>
    <property type="match status" value="1"/>
</dbReference>
<feature type="signal peptide" evidence="8">
    <location>
        <begin position="1"/>
        <end position="21"/>
    </location>
</feature>
<dbReference type="RefSeq" id="WP_200505320.1">
    <property type="nucleotide sequence ID" value="NZ_JAEHFX010000002.1"/>
</dbReference>
<accession>A0ABS1C084</accession>
<keyword evidence="5 8" id="KW-0732">Signal</keyword>
<keyword evidence="11" id="KW-1185">Reference proteome</keyword>
<organism evidence="10 11">
    <name type="scientific">Adhaeribacter terrigena</name>
    <dbReference type="NCBI Taxonomy" id="2793070"/>
    <lineage>
        <taxon>Bacteria</taxon>
        <taxon>Pseudomonadati</taxon>
        <taxon>Bacteroidota</taxon>
        <taxon>Cytophagia</taxon>
        <taxon>Cytophagales</taxon>
        <taxon>Hymenobacteraceae</taxon>
        <taxon>Adhaeribacter</taxon>
    </lineage>
</organism>
<comment type="subcellular location">
    <subcellularLocation>
        <location evidence="1">Cell outer membrane</location>
        <topology evidence="1">Multi-pass membrane protein</topology>
    </subcellularLocation>
</comment>
<dbReference type="EMBL" id="JAEHFX010000002">
    <property type="protein sequence ID" value="MBK0402576.1"/>
    <property type="molecule type" value="Genomic_DNA"/>
</dbReference>
<evidence type="ECO:0000313" key="10">
    <source>
        <dbReference type="EMBL" id="MBK0402576.1"/>
    </source>
</evidence>
<evidence type="ECO:0000256" key="2">
    <source>
        <dbReference type="ARBA" id="ARBA00022448"/>
    </source>
</evidence>
<dbReference type="Gene3D" id="2.40.170.20">
    <property type="entry name" value="TonB-dependent receptor, beta-barrel domain"/>
    <property type="match status" value="1"/>
</dbReference>
<dbReference type="Gene3D" id="2.60.40.1120">
    <property type="entry name" value="Carboxypeptidase-like, regulatory domain"/>
    <property type="match status" value="1"/>
</dbReference>
<protein>
    <submittedName>
        <fullName evidence="10">Carboxypeptidase-like regulatory domain-containing protein</fullName>
    </submittedName>
</protein>
<keyword evidence="4" id="KW-0812">Transmembrane</keyword>
<gene>
    <name evidence="10" type="ORF">I5M27_06235</name>
</gene>
<dbReference type="InterPro" id="IPR036942">
    <property type="entry name" value="Beta-barrel_TonB_sf"/>
</dbReference>
<feature type="domain" description="TonB-dependent receptor plug" evidence="9">
    <location>
        <begin position="132"/>
        <end position="217"/>
    </location>
</feature>
<evidence type="ECO:0000256" key="1">
    <source>
        <dbReference type="ARBA" id="ARBA00004571"/>
    </source>
</evidence>
<dbReference type="Proteomes" id="UP000644147">
    <property type="component" value="Unassembled WGS sequence"/>
</dbReference>
<dbReference type="PANTHER" id="PTHR30069:SF29">
    <property type="entry name" value="HEMOGLOBIN AND HEMOGLOBIN-HAPTOGLOBIN-BINDING PROTEIN 1-RELATED"/>
    <property type="match status" value="1"/>
</dbReference>
<reference evidence="10 11" key="1">
    <citation type="submission" date="2020-12" db="EMBL/GenBank/DDBJ databases">
        <title>Bacterial novel species Adhaeribacter sp. BT258 isolated from soil.</title>
        <authorList>
            <person name="Jung H.-Y."/>
        </authorList>
    </citation>
    <scope>NUCLEOTIDE SEQUENCE [LARGE SCALE GENOMIC DNA]</scope>
    <source>
        <strain evidence="10 11">BT258</strain>
    </source>
</reference>
<dbReference type="InterPro" id="IPR008969">
    <property type="entry name" value="CarboxyPept-like_regulatory"/>
</dbReference>
<evidence type="ECO:0000256" key="4">
    <source>
        <dbReference type="ARBA" id="ARBA00022692"/>
    </source>
</evidence>
<keyword evidence="3" id="KW-1134">Transmembrane beta strand</keyword>
<dbReference type="SUPFAM" id="SSF49464">
    <property type="entry name" value="Carboxypeptidase regulatory domain-like"/>
    <property type="match status" value="1"/>
</dbReference>
<dbReference type="PANTHER" id="PTHR30069">
    <property type="entry name" value="TONB-DEPENDENT OUTER MEMBRANE RECEPTOR"/>
    <property type="match status" value="1"/>
</dbReference>
<dbReference type="InterPro" id="IPR012910">
    <property type="entry name" value="Plug_dom"/>
</dbReference>
<evidence type="ECO:0000256" key="8">
    <source>
        <dbReference type="SAM" id="SignalP"/>
    </source>
</evidence>
<dbReference type="InterPro" id="IPR037066">
    <property type="entry name" value="Plug_dom_sf"/>
</dbReference>
<sequence>MMRKLLLLFAFLGFTYGAALAQTGKLAGKLIDKTTREPIPFGNVVVKLNGAQKGYGQTDINGFYSISPLTPGAYTVEVPNVGYITRVINGVEVTVDKTTSLNIELSQNVQQLNEVEITAYEVPIIGPEKVGQTLTKEQIMKVSTREVTTLVQTASNVGSTDDGKAVSIKGQRPSGTAYYVNGVKQIVAPNLPTSAISQMTVISGGVPAQYGDQTGGVVNITTTAPSSKFMGGVEAETSTPFDKYHNNLVSFNLTGPILQKKSADTTDFTKNRTILGFFLAGQYQGSRDDNPSAQGVYTLKDDVKTRLEKTPLVADPQGGYTYAAQTLTLNDFEKGKLRPNVKNNSITVNTSFEFQPKENMMFSFGGNINHSRRDLYQRAYSVYNSDNNPEQRINNWMTYLRFTQNFKDALGDSSANPLKNAYYQIQADYSKYDRVIQNKRLKDDIWRYGYIGKFDQSVEAFFAPGTVRVRTNPNDPNDTTTTVYRDAMVDLGDISTKVGFTRDANTNPVTAAYTDQIISDRASAGDPISNLIELQMLGGLLNGQNPGSVYSMYSNPGTMFSTYQLLNNDQFRLSALGSAEWGKHTFKLGFEFEQRVETNYGVNASGLWNWSRGLLSTDMNGLDKNNYVVTTREDEFGVEQTYIDFGYSPNTNQSTFSQNLRKKLGLAANQPINIDAVSPEDLSTSMFSADELITPGLVSYQGFTYDGKRSTKKVAFNDYFSDIANRPQDAVRPIYTAAFIEDKFQIEDLTLRAGVRVDRFDANQKVLKDPFTLVETLKAGDVRSLRFAALEGESNPYTIPSNIGDDYVVYVNKNSADFQQDQTTASSFGIVGYRKGDVFYDVNGTPTDNLAEIQKNGTFPLFDPALQGTVGSEYLPDRRLSVKAFKDYVPQFVIMPRISFSFPISEDALFFAHYDITSQRPERNGTLPSDYYFLLGSINDRNEINNPDLKPQKKIDYEVGFEQRLTRSSGLTISAFYSENRDQISFRKYTGAYPQDYITFSNLDFGVVKGMTLEYDLRRTRNIALNASYTLQFAKGTGSSATSGYNLVSQGQPNLRTPIPLDFDQRHNFKVNFDFRFKDNEGPVLFDKKIFQNVGLNVNLNAASGTPYSRQANITNFINAIGRPVLEGSLNGSNLPANFRVGLRLDKDFNIKGSEDGKSFVKTLNVYFRVQNLFNTMNVLNVYKYTGSASDDGYLDTYRERFGSEANQALIDLYTIRLLNGDNDASNPSNYSLPRRAQIGCVISF</sequence>
<comment type="caution">
    <text evidence="10">The sequence shown here is derived from an EMBL/GenBank/DDBJ whole genome shotgun (WGS) entry which is preliminary data.</text>
</comment>